<dbReference type="RefSeq" id="WP_102167548.1">
    <property type="nucleotide sequence ID" value="NZ_CP136964.1"/>
</dbReference>
<dbReference type="InterPro" id="IPR003821">
    <property type="entry name" value="DXP_reductoisomerase"/>
</dbReference>
<feature type="domain" description="1-deoxy-D-xylulose 5-phosphate reductoisomerase N-terminal" evidence="10">
    <location>
        <begin position="4"/>
        <end position="127"/>
    </location>
</feature>
<dbReference type="GO" id="GO:0070402">
    <property type="term" value="F:NADPH binding"/>
    <property type="evidence" value="ECO:0007669"/>
    <property type="project" value="InterPro"/>
</dbReference>
<reference evidence="13 14" key="2">
    <citation type="submission" date="2023-10" db="EMBL/GenBank/DDBJ databases">
        <authorList>
            <person name="Choi B."/>
        </authorList>
    </citation>
    <scope>NUCLEOTIDE SEQUENCE [LARGE SCALE GENOMIC DNA]</scope>
    <source>
        <strain evidence="13 14">UMB0959</strain>
    </source>
</reference>
<feature type="binding site" evidence="9">
    <location>
        <position position="216"/>
    </location>
    <ligand>
        <name>1-deoxy-D-xylulose 5-phosphate</name>
        <dbReference type="ChEBI" id="CHEBI:57792"/>
    </ligand>
</feature>
<dbReference type="InterPro" id="IPR036291">
    <property type="entry name" value="NAD(P)-bd_dom_sf"/>
</dbReference>
<dbReference type="NCBIfam" id="TIGR00243">
    <property type="entry name" value="Dxr"/>
    <property type="match status" value="1"/>
</dbReference>
<reference evidence="14" key="1">
    <citation type="submission" date="2017-09" db="EMBL/GenBank/DDBJ databases">
        <title>Bacterial strain isolated from the female urinary microbiota.</title>
        <authorList>
            <person name="Thomas-White K."/>
            <person name="Kumar N."/>
            <person name="Forster S."/>
            <person name="Putonti C."/>
            <person name="Lawley T."/>
            <person name="Wolfe A.J."/>
        </authorList>
    </citation>
    <scope>NUCLEOTIDE SEQUENCE [LARGE SCALE GENOMIC DNA]</scope>
    <source>
        <strain evidence="14">UMB0959</strain>
    </source>
</reference>
<dbReference type="SUPFAM" id="SSF69055">
    <property type="entry name" value="1-deoxy-D-xylulose-5-phosphate reductoisomerase, C-terminal domain"/>
    <property type="match status" value="1"/>
</dbReference>
<dbReference type="PANTHER" id="PTHR30525">
    <property type="entry name" value="1-DEOXY-D-XYLULOSE 5-PHOSPHATE REDUCTOISOMERASE"/>
    <property type="match status" value="1"/>
</dbReference>
<dbReference type="FunFam" id="3.40.50.720:FF:000045">
    <property type="entry name" value="1-deoxy-D-xylulose 5-phosphate reductoisomerase"/>
    <property type="match status" value="1"/>
</dbReference>
<feature type="binding site" evidence="9">
    <location>
        <position position="200"/>
    </location>
    <ligand>
        <name>NADPH</name>
        <dbReference type="ChEBI" id="CHEBI:57783"/>
    </ligand>
</feature>
<dbReference type="InterPro" id="IPR013644">
    <property type="entry name" value="DXP_reductoisomerase_C"/>
</dbReference>
<feature type="domain" description="DXP reductoisomerase C-terminal" evidence="12">
    <location>
        <begin position="256"/>
        <end position="368"/>
    </location>
</feature>
<evidence type="ECO:0000256" key="2">
    <source>
        <dbReference type="ARBA" id="ARBA00006825"/>
    </source>
</evidence>
<evidence type="ECO:0000256" key="5">
    <source>
        <dbReference type="ARBA" id="ARBA00023002"/>
    </source>
</evidence>
<dbReference type="GO" id="GO:0030604">
    <property type="term" value="F:1-deoxy-D-xylulose-5-phosphate reductoisomerase activity"/>
    <property type="evidence" value="ECO:0007669"/>
    <property type="project" value="UniProtKB-UniRule"/>
</dbReference>
<proteinExistence type="inferred from homology"/>
<keyword evidence="3 9" id="KW-0479">Metal-binding</keyword>
<feature type="binding site" evidence="9">
    <location>
        <position position="147"/>
    </location>
    <ligand>
        <name>Mn(2+)</name>
        <dbReference type="ChEBI" id="CHEBI:29035"/>
    </ligand>
</feature>
<dbReference type="SUPFAM" id="SSF51735">
    <property type="entry name" value="NAD(P)-binding Rossmann-fold domains"/>
    <property type="match status" value="1"/>
</dbReference>
<evidence type="ECO:0000259" key="12">
    <source>
        <dbReference type="Pfam" id="PF13288"/>
    </source>
</evidence>
<evidence type="ECO:0000256" key="8">
    <source>
        <dbReference type="ARBA" id="ARBA00048543"/>
    </source>
</evidence>
<evidence type="ECO:0000256" key="3">
    <source>
        <dbReference type="ARBA" id="ARBA00022723"/>
    </source>
</evidence>
<organism evidence="13 14">
    <name type="scientific">Nosocomiicoccus massiliensis</name>
    <dbReference type="NCBI Taxonomy" id="1232430"/>
    <lineage>
        <taxon>Bacteria</taxon>
        <taxon>Bacillati</taxon>
        <taxon>Bacillota</taxon>
        <taxon>Bacilli</taxon>
        <taxon>Bacillales</taxon>
        <taxon>Staphylococcaceae</taxon>
        <taxon>Nosocomiicoccus</taxon>
    </lineage>
</organism>
<dbReference type="InterPro" id="IPR036169">
    <property type="entry name" value="DXPR_C_sf"/>
</dbReference>
<feature type="binding site" evidence="9">
    <location>
        <position position="11"/>
    </location>
    <ligand>
        <name>NADPH</name>
        <dbReference type="ChEBI" id="CHEBI:57783"/>
    </ligand>
</feature>
<feature type="domain" description="1-deoxy-D-xylulose 5-phosphate reductoisomerase C-terminal" evidence="11">
    <location>
        <begin position="141"/>
        <end position="224"/>
    </location>
</feature>
<dbReference type="AlphaFoldDB" id="A0AAF0YIL8"/>
<evidence type="ECO:0000256" key="6">
    <source>
        <dbReference type="ARBA" id="ARBA00023211"/>
    </source>
</evidence>
<feature type="binding site" evidence="9">
    <location>
        <position position="12"/>
    </location>
    <ligand>
        <name>NADPH</name>
        <dbReference type="ChEBI" id="CHEBI:57783"/>
    </ligand>
</feature>
<feature type="binding site" evidence="9">
    <location>
        <position position="207"/>
    </location>
    <ligand>
        <name>1-deoxy-D-xylulose 5-phosphate</name>
        <dbReference type="ChEBI" id="CHEBI:57792"/>
    </ligand>
</feature>
<comment type="cofactor">
    <cofactor evidence="9">
        <name>Mg(2+)</name>
        <dbReference type="ChEBI" id="CHEBI:18420"/>
    </cofactor>
    <cofactor evidence="9">
        <name>Mn(2+)</name>
        <dbReference type="ChEBI" id="CHEBI:29035"/>
    </cofactor>
</comment>
<dbReference type="Pfam" id="PF08436">
    <property type="entry name" value="DXP_redisom_C"/>
    <property type="match status" value="1"/>
</dbReference>
<feature type="binding site" evidence="9">
    <location>
        <position position="38"/>
    </location>
    <ligand>
        <name>NADPH</name>
        <dbReference type="ChEBI" id="CHEBI:57783"/>
    </ligand>
</feature>
<feature type="binding site" evidence="9">
    <location>
        <position position="147"/>
    </location>
    <ligand>
        <name>1-deoxy-D-xylulose 5-phosphate</name>
        <dbReference type="ChEBI" id="CHEBI:57792"/>
    </ligand>
</feature>
<comment type="similarity">
    <text evidence="2 9">Belongs to the DXR family.</text>
</comment>
<evidence type="ECO:0000313" key="14">
    <source>
        <dbReference type="Proteomes" id="UP000243626"/>
    </source>
</evidence>
<feature type="binding site" evidence="9">
    <location>
        <position position="171"/>
    </location>
    <ligand>
        <name>1-deoxy-D-xylulose 5-phosphate</name>
        <dbReference type="ChEBI" id="CHEBI:57792"/>
    </ligand>
</feature>
<dbReference type="HAMAP" id="MF_00183">
    <property type="entry name" value="DXP_reductoisom"/>
    <property type="match status" value="1"/>
</dbReference>
<dbReference type="KEGG" id="nmy:CJ229_000745"/>
<accession>A0AAF0YIL8</accession>
<dbReference type="SUPFAM" id="SSF55347">
    <property type="entry name" value="Glyceraldehyde-3-phosphate dehydrogenase-like, C-terminal domain"/>
    <property type="match status" value="1"/>
</dbReference>
<feature type="binding site" evidence="9">
    <location>
        <position position="37"/>
    </location>
    <ligand>
        <name>NADPH</name>
        <dbReference type="ChEBI" id="CHEBI:57783"/>
    </ligand>
</feature>
<feature type="binding site" evidence="9">
    <location>
        <position position="10"/>
    </location>
    <ligand>
        <name>NADPH</name>
        <dbReference type="ChEBI" id="CHEBI:57783"/>
    </ligand>
</feature>
<comment type="function">
    <text evidence="9">Catalyzes the NADPH-dependent rearrangement and reduction of 1-deoxy-D-xylulose-5-phosphate (DXP) to 2-C-methyl-D-erythritol 4-phosphate (MEP).</text>
</comment>
<keyword evidence="7 9" id="KW-0414">Isoprene biosynthesis</keyword>
<dbReference type="EC" id="1.1.1.267" evidence="9"/>
<keyword evidence="5 9" id="KW-0560">Oxidoreductase</keyword>
<comment type="pathway">
    <text evidence="1 9">Isoprenoid biosynthesis; isopentenyl diphosphate biosynthesis via DXP pathway; isopentenyl diphosphate from 1-deoxy-D-xylulose 5-phosphate: step 1/6.</text>
</comment>
<keyword evidence="14" id="KW-1185">Reference proteome</keyword>
<feature type="binding site" evidence="9">
    <location>
        <position position="146"/>
    </location>
    <ligand>
        <name>1-deoxy-D-xylulose 5-phosphate</name>
        <dbReference type="ChEBI" id="CHEBI:57792"/>
    </ligand>
</feature>
<name>A0AAF0YIL8_9STAP</name>
<sequence>MKKISILGVTGSIGTQTLDVIRYNSDKFSVEAISAGRNIEMLRQIITEFKPKLVSVMDERDATSLKGEFTDVTFTYGNDGLVDVATYDADILVTAILGSVGLVPTLRAIEKGRKIALANKETLVAAGDIVMNHAKQYGAEIIPVDSEHSAIFQCLNGEKLSQVRQLIITASGGSFRDLTREELKHVTKKDALNHPNWSMGQKITIDSATMMNKGLEVIEAHHLFNIPIDKIKTLIHRESIIHSMVEFTDNSIIAQLGNSDMRTAIQYAMTYPDRIYKDNPLDINTLSTLNFEPMDFKRFKMIQLAYDALKVGGTMPAVMNAANEYAVNRFLNDEITFLEIEDIVESRMAHHEVVQNPDLETILHYDKLYKSDWRV</sequence>
<dbReference type="GO" id="GO:0051484">
    <property type="term" value="P:isopentenyl diphosphate biosynthetic process, methylerythritol 4-phosphate pathway involved in terpenoid biosynthetic process"/>
    <property type="evidence" value="ECO:0007669"/>
    <property type="project" value="UniProtKB-ARBA"/>
</dbReference>
<feature type="binding site" evidence="9">
    <location>
        <position position="216"/>
    </location>
    <ligand>
        <name>Mn(2+)</name>
        <dbReference type="ChEBI" id="CHEBI:29035"/>
    </ligand>
</feature>
<feature type="binding site" evidence="9">
    <location>
        <position position="213"/>
    </location>
    <ligand>
        <name>1-deoxy-D-xylulose 5-phosphate</name>
        <dbReference type="ChEBI" id="CHEBI:57792"/>
    </ligand>
</feature>
<evidence type="ECO:0000256" key="1">
    <source>
        <dbReference type="ARBA" id="ARBA00005094"/>
    </source>
</evidence>
<keyword evidence="9" id="KW-0460">Magnesium</keyword>
<dbReference type="EMBL" id="CP136964">
    <property type="protein sequence ID" value="WOS96303.1"/>
    <property type="molecule type" value="Genomic_DNA"/>
</dbReference>
<evidence type="ECO:0000313" key="13">
    <source>
        <dbReference type="EMBL" id="WOS96303.1"/>
    </source>
</evidence>
<feature type="binding site" evidence="9">
    <location>
        <position position="119"/>
    </location>
    <ligand>
        <name>NADPH</name>
        <dbReference type="ChEBI" id="CHEBI:57783"/>
    </ligand>
</feature>
<dbReference type="InterPro" id="IPR026877">
    <property type="entry name" value="DXPR_C"/>
</dbReference>
<evidence type="ECO:0000256" key="4">
    <source>
        <dbReference type="ARBA" id="ARBA00022857"/>
    </source>
</evidence>
<feature type="binding site" evidence="9">
    <location>
        <position position="13"/>
    </location>
    <ligand>
        <name>NADPH</name>
        <dbReference type="ChEBI" id="CHEBI:57783"/>
    </ligand>
</feature>
<dbReference type="PIRSF" id="PIRSF006205">
    <property type="entry name" value="Dxp_reductismrs"/>
    <property type="match status" value="1"/>
</dbReference>
<feature type="binding site" evidence="9">
    <location>
        <position position="121"/>
    </location>
    <ligand>
        <name>NADPH</name>
        <dbReference type="ChEBI" id="CHEBI:57783"/>
    </ligand>
</feature>
<dbReference type="Pfam" id="PF13288">
    <property type="entry name" value="DXPR_C"/>
    <property type="match status" value="1"/>
</dbReference>
<dbReference type="Pfam" id="PF02670">
    <property type="entry name" value="DXP_reductoisom"/>
    <property type="match status" value="1"/>
</dbReference>
<dbReference type="GO" id="GO:0030145">
    <property type="term" value="F:manganese ion binding"/>
    <property type="evidence" value="ECO:0007669"/>
    <property type="project" value="TreeGrafter"/>
</dbReference>
<feature type="binding site" evidence="9">
    <location>
        <position position="145"/>
    </location>
    <ligand>
        <name>Mn(2+)</name>
        <dbReference type="ChEBI" id="CHEBI:29035"/>
    </ligand>
</feature>
<evidence type="ECO:0000256" key="7">
    <source>
        <dbReference type="ARBA" id="ARBA00023229"/>
    </source>
</evidence>
<feature type="binding site" evidence="9">
    <location>
        <position position="194"/>
    </location>
    <ligand>
        <name>1-deoxy-D-xylulose 5-phosphate</name>
        <dbReference type="ChEBI" id="CHEBI:57792"/>
    </ligand>
</feature>
<dbReference type="Proteomes" id="UP000243626">
    <property type="component" value="Chromosome"/>
</dbReference>
<gene>
    <name evidence="9 13" type="primary">dxr</name>
    <name evidence="13" type="ORF">CJ229_000745</name>
</gene>
<keyword evidence="6 9" id="KW-0464">Manganese</keyword>
<dbReference type="Gene3D" id="1.10.1740.10">
    <property type="match status" value="1"/>
</dbReference>
<comment type="catalytic activity">
    <reaction evidence="8">
        <text>2-C-methyl-D-erythritol 4-phosphate + NADP(+) = 1-deoxy-D-xylulose 5-phosphate + NADPH + H(+)</text>
        <dbReference type="Rhea" id="RHEA:13717"/>
        <dbReference type="ChEBI" id="CHEBI:15378"/>
        <dbReference type="ChEBI" id="CHEBI:57783"/>
        <dbReference type="ChEBI" id="CHEBI:57792"/>
        <dbReference type="ChEBI" id="CHEBI:58262"/>
        <dbReference type="ChEBI" id="CHEBI:58349"/>
        <dbReference type="EC" id="1.1.1.267"/>
    </reaction>
    <physiologicalReaction direction="right-to-left" evidence="8">
        <dbReference type="Rhea" id="RHEA:13719"/>
    </physiologicalReaction>
</comment>
<dbReference type="InterPro" id="IPR013512">
    <property type="entry name" value="DXP_reductoisomerase_N"/>
</dbReference>
<keyword evidence="4 9" id="KW-0521">NADP</keyword>
<feature type="binding site" evidence="9">
    <location>
        <position position="36"/>
    </location>
    <ligand>
        <name>NADPH</name>
        <dbReference type="ChEBI" id="CHEBI:57783"/>
    </ligand>
</feature>
<dbReference type="PANTHER" id="PTHR30525:SF0">
    <property type="entry name" value="1-DEOXY-D-XYLULOSE 5-PHOSPHATE REDUCTOISOMERASE, CHLOROPLASTIC"/>
    <property type="match status" value="1"/>
</dbReference>
<evidence type="ECO:0000259" key="11">
    <source>
        <dbReference type="Pfam" id="PF08436"/>
    </source>
</evidence>
<feature type="binding site" evidence="9">
    <location>
        <position position="212"/>
    </location>
    <ligand>
        <name>1-deoxy-D-xylulose 5-phosphate</name>
        <dbReference type="ChEBI" id="CHEBI:57792"/>
    </ligand>
</feature>
<evidence type="ECO:0000259" key="10">
    <source>
        <dbReference type="Pfam" id="PF02670"/>
    </source>
</evidence>
<evidence type="ECO:0000256" key="9">
    <source>
        <dbReference type="HAMAP-Rule" id="MF_00183"/>
    </source>
</evidence>
<feature type="binding site" evidence="9">
    <location>
        <position position="120"/>
    </location>
    <ligand>
        <name>1-deoxy-D-xylulose 5-phosphate</name>
        <dbReference type="ChEBI" id="CHEBI:57792"/>
    </ligand>
</feature>
<protein>
    <recommendedName>
        <fullName evidence="9">1-deoxy-D-xylulose 5-phosphate reductoisomerase</fullName>
        <shortName evidence="9">DXP reductoisomerase</shortName>
        <ecNumber evidence="9">1.1.1.267</ecNumber>
    </recommendedName>
    <alternativeName>
        <fullName evidence="9">1-deoxyxylulose-5-phosphate reductoisomerase</fullName>
    </alternativeName>
    <alternativeName>
        <fullName evidence="9">2-C-methyl-D-erythritol 4-phosphate synthase</fullName>
    </alternativeName>
</protein>
<dbReference type="Gene3D" id="3.40.50.720">
    <property type="entry name" value="NAD(P)-binding Rossmann-like Domain"/>
    <property type="match status" value="1"/>
</dbReference>
<dbReference type="NCBIfam" id="NF009114">
    <property type="entry name" value="PRK12464.1"/>
    <property type="match status" value="1"/>
</dbReference>